<dbReference type="EMBL" id="JACHJQ010000003">
    <property type="protein sequence ID" value="MBB4907076.1"/>
    <property type="molecule type" value="Genomic_DNA"/>
</dbReference>
<dbReference type="Pfam" id="PF19054">
    <property type="entry name" value="DUF5753"/>
    <property type="match status" value="1"/>
</dbReference>
<organism evidence="2 3">
    <name type="scientific">Actinophytocola algeriensis</name>
    <dbReference type="NCBI Taxonomy" id="1768010"/>
    <lineage>
        <taxon>Bacteria</taxon>
        <taxon>Bacillati</taxon>
        <taxon>Actinomycetota</taxon>
        <taxon>Actinomycetes</taxon>
        <taxon>Pseudonocardiales</taxon>
        <taxon>Pseudonocardiaceae</taxon>
    </lineage>
</organism>
<name>A0A7W7Q5G8_9PSEU</name>
<dbReference type="InterPro" id="IPR001387">
    <property type="entry name" value="Cro/C1-type_HTH"/>
</dbReference>
<dbReference type="Gene3D" id="1.10.260.40">
    <property type="entry name" value="lambda repressor-like DNA-binding domains"/>
    <property type="match status" value="1"/>
</dbReference>
<dbReference type="InterPro" id="IPR010982">
    <property type="entry name" value="Lambda_DNA-bd_dom_sf"/>
</dbReference>
<dbReference type="CDD" id="cd00093">
    <property type="entry name" value="HTH_XRE"/>
    <property type="match status" value="1"/>
</dbReference>
<gene>
    <name evidence="2" type="ORF">FHR82_003296</name>
</gene>
<dbReference type="GO" id="GO:0003677">
    <property type="term" value="F:DNA binding"/>
    <property type="evidence" value="ECO:0007669"/>
    <property type="project" value="InterPro"/>
</dbReference>
<feature type="domain" description="DUF5753" evidence="1">
    <location>
        <begin position="109"/>
        <end position="284"/>
    </location>
</feature>
<evidence type="ECO:0000313" key="3">
    <source>
        <dbReference type="Proteomes" id="UP000520767"/>
    </source>
</evidence>
<protein>
    <submittedName>
        <fullName evidence="2">Transcriptional regulator with XRE-family HTH domain</fullName>
    </submittedName>
</protein>
<proteinExistence type="predicted"/>
<dbReference type="InterPro" id="IPR043917">
    <property type="entry name" value="DUF5753"/>
</dbReference>
<evidence type="ECO:0000259" key="1">
    <source>
        <dbReference type="Pfam" id="PF19054"/>
    </source>
</evidence>
<accession>A0A7W7Q5G8</accession>
<dbReference type="Pfam" id="PF13560">
    <property type="entry name" value="HTH_31"/>
    <property type="match status" value="1"/>
</dbReference>
<dbReference type="RefSeq" id="WP_184811198.1">
    <property type="nucleotide sequence ID" value="NZ_JACHJQ010000003.1"/>
</dbReference>
<evidence type="ECO:0000313" key="2">
    <source>
        <dbReference type="EMBL" id="MBB4907076.1"/>
    </source>
</evidence>
<sequence length="289" mass="31544">MTTADEGDNNPGAEADLGPFVQRILLGARLRAARESIELSSTEATKALGWYAGKLSKIEQGDVPTSDKDLAAAIRAFKIGPKEAGELQRLASLARRKLPPSRVAEWAAKYVHLVAAARELKLWNADAFPGTVQTADYARAQLERVVTVRPADVEPMAQDRAKRVERLRAPGAPRLWLVVGEEALHRSIGGPETLRGQLEQVRDLAELENVSVQVMPFSAGAHASHGVSFSIVNLMEGRPGLVYVAGLTTSDYLGREHQRVYDLVFDKLRADALSPQGTIELINRRIAEL</sequence>
<dbReference type="Proteomes" id="UP000520767">
    <property type="component" value="Unassembled WGS sequence"/>
</dbReference>
<dbReference type="SUPFAM" id="SSF47413">
    <property type="entry name" value="lambda repressor-like DNA-binding domains"/>
    <property type="match status" value="1"/>
</dbReference>
<comment type="caution">
    <text evidence="2">The sequence shown here is derived from an EMBL/GenBank/DDBJ whole genome shotgun (WGS) entry which is preliminary data.</text>
</comment>
<dbReference type="AlphaFoldDB" id="A0A7W7Q5G8"/>
<reference evidence="2 3" key="1">
    <citation type="submission" date="2020-08" db="EMBL/GenBank/DDBJ databases">
        <title>Genomic Encyclopedia of Type Strains, Phase III (KMG-III): the genomes of soil and plant-associated and newly described type strains.</title>
        <authorList>
            <person name="Whitman W."/>
        </authorList>
    </citation>
    <scope>NUCLEOTIDE SEQUENCE [LARGE SCALE GENOMIC DNA]</scope>
    <source>
        <strain evidence="2 3">CECT 8960</strain>
    </source>
</reference>
<keyword evidence="3" id="KW-1185">Reference proteome</keyword>